<dbReference type="AlphaFoldDB" id="A0A387BS30"/>
<feature type="domain" description="DUF58" evidence="2">
    <location>
        <begin position="200"/>
        <end position="375"/>
    </location>
</feature>
<dbReference type="EMBL" id="CP032624">
    <property type="protein sequence ID" value="AYG04884.1"/>
    <property type="molecule type" value="Genomic_DNA"/>
</dbReference>
<dbReference type="InterPro" id="IPR002881">
    <property type="entry name" value="DUF58"/>
</dbReference>
<dbReference type="KEGG" id="gry:D7I44_16020"/>
<proteinExistence type="predicted"/>
<dbReference type="Proteomes" id="UP000275069">
    <property type="component" value="Chromosome"/>
</dbReference>
<feature type="compositionally biased region" description="Basic and acidic residues" evidence="1">
    <location>
        <begin position="185"/>
        <end position="199"/>
    </location>
</feature>
<accession>A0A387BS30</accession>
<gene>
    <name evidence="3" type="ORF">D7I44_16020</name>
</gene>
<feature type="region of interest" description="Disordered" evidence="1">
    <location>
        <begin position="176"/>
        <end position="199"/>
    </location>
</feature>
<evidence type="ECO:0000313" key="4">
    <source>
        <dbReference type="Proteomes" id="UP000275069"/>
    </source>
</evidence>
<name>A0A387BS30_9MICO</name>
<reference evidence="3 4" key="1">
    <citation type="submission" date="2018-09" db="EMBL/GenBank/DDBJ databases">
        <title>Genome sequencing of strain 2DFW10M-5.</title>
        <authorList>
            <person name="Heo J."/>
            <person name="Kim S.-J."/>
            <person name="Kwon S.-W."/>
        </authorList>
    </citation>
    <scope>NUCLEOTIDE SEQUENCE [LARGE SCALE GENOMIC DNA]</scope>
    <source>
        <strain evidence="3 4">2DFW10M-5</strain>
    </source>
</reference>
<keyword evidence="4" id="KW-1185">Reference proteome</keyword>
<sequence>MTVGQTGAVIVGIVTVAAGIVSGHADAVVMGLPLLILAAWAWDRRPRAASGEQAMDAAPSAPTTVELIGDRTPRDGALGYRLRLDAAPGVEAVQLRVLELGVRPRVHVVASSPGRPVEFRGRVRTPHSGPQRVVAIEWRLVASGGAFLSDIDGPVSFDRTITPAFAPIGALPLPRRLTGMTGSHDSSRPGDGGDFHDIDRFRPGDRLRRIDWKTTARLARDPGELYVRRTRAQADATVFVIIDSADDVGENVDTWAVFNPVESGTTSLDVTRSAASSIAAGYLRQGDRVALTDLAVPGRVVRPGAGTRHLDRLLRSIAATAPSGAQRTTRRAPLVTPGAAVFLLSTFLDDHPAVAALQFAASGHRVIAVDVLPPARTDTLTTERRIAHRLIMMDRANRLTALARGGVELLPWGLDVIDAEREAMLLSLSRPRQQRAGAVR</sequence>
<protein>
    <submittedName>
        <fullName evidence="3">DUF58 domain-containing protein</fullName>
    </submittedName>
</protein>
<organism evidence="3 4">
    <name type="scientific">Gryllotalpicola protaetiae</name>
    <dbReference type="NCBI Taxonomy" id="2419771"/>
    <lineage>
        <taxon>Bacteria</taxon>
        <taxon>Bacillati</taxon>
        <taxon>Actinomycetota</taxon>
        <taxon>Actinomycetes</taxon>
        <taxon>Micrococcales</taxon>
        <taxon>Microbacteriaceae</taxon>
        <taxon>Gryllotalpicola</taxon>
    </lineage>
</organism>
<evidence type="ECO:0000256" key="1">
    <source>
        <dbReference type="SAM" id="MobiDB-lite"/>
    </source>
</evidence>
<evidence type="ECO:0000313" key="3">
    <source>
        <dbReference type="EMBL" id="AYG04884.1"/>
    </source>
</evidence>
<dbReference type="Pfam" id="PF01882">
    <property type="entry name" value="DUF58"/>
    <property type="match status" value="1"/>
</dbReference>
<dbReference type="PANTHER" id="PTHR33608">
    <property type="entry name" value="BLL2464 PROTEIN"/>
    <property type="match status" value="1"/>
</dbReference>
<dbReference type="OrthoDB" id="9776116at2"/>
<dbReference type="PANTHER" id="PTHR33608:SF6">
    <property type="entry name" value="BLL2464 PROTEIN"/>
    <property type="match status" value="1"/>
</dbReference>
<evidence type="ECO:0000259" key="2">
    <source>
        <dbReference type="Pfam" id="PF01882"/>
    </source>
</evidence>